<feature type="compositionally biased region" description="Basic residues" evidence="1">
    <location>
        <begin position="674"/>
        <end position="686"/>
    </location>
</feature>
<sequence>MGADDERPLDNVMAEYMTLNYPEACTKAYSLPEGYILKVNKFKELKEKMEEREEEVNMPSQQQSIAMVFDCLKRAFEDVPSLTIADYAFTDTLLTVINEQQKEDFLEISGVTEEHLESASTVELPRNHTQLYAMSEKHMEPMLVILTRQQRELVKNRRSKILFITGTSGTGKTFVLKKRALDLMDEGPVLVLNLPGGDLTKDFRRDFRDAKKKIEVIDGREGREKGLEEDFQGFKEFLIEKGSGKHVLIDEVPLTLGFPDIITTEALSDHWNWMETLDVKSITICFRPNDQSYTRDFPLEEVKPAGHSITVLESVKRNTRQISELFMAIGNYSRRVFVSYSPSLKIDSEEIDPEEMGGECLPRFISMTSCQALHRKCKDERICECVRASHVIYEECRKASEKRPVFVVVDEKRRRNAFLNIFMSLYPEFPVLFLWGGDFHGKPAPECSFPLVVVTEEQMRGCHPLNVTVVLDFLRSHWRNYNRLIASTGENKILVIEEEAWSTGKFSRVPQKIKETLGWKIEKGNTDEKSLNAKFEKVLKEHGGKNLGVLDEPEFPRQSIPGMEMDRDERGEEDADVGKMLASSLSGIFGYPASGKSRKVNLLIGRVTGRVLILHCGGELSRRVYRQRWKGRENVELDEFHATYIDFLENLFKKVEEREKKKDEDKKKKDMEKGKKRKKKVKGSKKTGKEKAEGKREETGEKTEPDPLVVVVEDCPFFDPFPEKWIALTVERLKEMKMKLILAFEPHSNYTSEISVDRVVKMLNERQDGTAIVLRSERSNLALVRHIRENETPTALDLESKNLSVSALPASIVPGPPVRYVDIKGEKCPGRHLGYICSRRSTCGITANALSSLLGSKLFESTNEAPHILVSEEGLLTPLREKVEKTRPRVRVKHLKDFRGCEASTVISFNVNDDWLLEVISRSRTRLVVIDDLRRHQNLWKQMMKEGRVVPISCPTDPEDDLGILLGLDDQQMFLNRPTWDEVGIRVGEKAVQRGDILDENTGAIRSLPPETLAAIDEKLSQSSPFSDWGYVWSGEYSLAITNEKATSRQDGAPRLPRQELKRLTRSVWYEFGMRLYRLPFDASVAAALIGDWVLNTLSGRVESWTMLWVFTLRKK</sequence>
<evidence type="ECO:0000313" key="2">
    <source>
        <dbReference type="EMBL" id="CAD7246380.1"/>
    </source>
</evidence>
<dbReference type="InterPro" id="IPR027417">
    <property type="entry name" value="P-loop_NTPase"/>
</dbReference>
<evidence type="ECO:0000313" key="3">
    <source>
        <dbReference type="Proteomes" id="UP000677054"/>
    </source>
</evidence>
<feature type="compositionally biased region" description="Basic and acidic residues" evidence="1">
    <location>
        <begin position="659"/>
        <end position="673"/>
    </location>
</feature>
<protein>
    <submittedName>
        <fullName evidence="2">Uncharacterized protein</fullName>
    </submittedName>
</protein>
<gene>
    <name evidence="2" type="ORF">DSTB1V02_LOCUS6230</name>
</gene>
<keyword evidence="3" id="KW-1185">Reference proteome</keyword>
<accession>A0A7R8X976</accession>
<dbReference type="Proteomes" id="UP000677054">
    <property type="component" value="Unassembled WGS sequence"/>
</dbReference>
<dbReference type="EMBL" id="CAJPEV010001116">
    <property type="protein sequence ID" value="CAG0890833.1"/>
    <property type="molecule type" value="Genomic_DNA"/>
</dbReference>
<dbReference type="AlphaFoldDB" id="A0A7R8X976"/>
<reference evidence="2" key="1">
    <citation type="submission" date="2020-11" db="EMBL/GenBank/DDBJ databases">
        <authorList>
            <person name="Tran Van P."/>
        </authorList>
    </citation>
    <scope>NUCLEOTIDE SEQUENCE</scope>
</reference>
<dbReference type="OrthoDB" id="8177873at2759"/>
<dbReference type="SUPFAM" id="SSF52540">
    <property type="entry name" value="P-loop containing nucleoside triphosphate hydrolases"/>
    <property type="match status" value="1"/>
</dbReference>
<feature type="compositionally biased region" description="Basic and acidic residues" evidence="1">
    <location>
        <begin position="687"/>
        <end position="704"/>
    </location>
</feature>
<evidence type="ECO:0000256" key="1">
    <source>
        <dbReference type="SAM" id="MobiDB-lite"/>
    </source>
</evidence>
<organism evidence="2">
    <name type="scientific">Darwinula stevensoni</name>
    <dbReference type="NCBI Taxonomy" id="69355"/>
    <lineage>
        <taxon>Eukaryota</taxon>
        <taxon>Metazoa</taxon>
        <taxon>Ecdysozoa</taxon>
        <taxon>Arthropoda</taxon>
        <taxon>Crustacea</taxon>
        <taxon>Oligostraca</taxon>
        <taxon>Ostracoda</taxon>
        <taxon>Podocopa</taxon>
        <taxon>Podocopida</taxon>
        <taxon>Darwinulocopina</taxon>
        <taxon>Darwinuloidea</taxon>
        <taxon>Darwinulidae</taxon>
        <taxon>Darwinula</taxon>
    </lineage>
</organism>
<name>A0A7R8X976_9CRUS</name>
<feature type="region of interest" description="Disordered" evidence="1">
    <location>
        <begin position="659"/>
        <end position="704"/>
    </location>
</feature>
<dbReference type="EMBL" id="LR900633">
    <property type="protein sequence ID" value="CAD7246380.1"/>
    <property type="molecule type" value="Genomic_DNA"/>
</dbReference>
<proteinExistence type="predicted"/>